<dbReference type="GO" id="GO:0005524">
    <property type="term" value="F:ATP binding"/>
    <property type="evidence" value="ECO:0007669"/>
    <property type="project" value="InterPro"/>
</dbReference>
<feature type="region of interest" description="Disordered" evidence="1">
    <location>
        <begin position="549"/>
        <end position="594"/>
    </location>
</feature>
<dbReference type="AlphaFoldDB" id="A0A6C0EUU5"/>
<feature type="compositionally biased region" description="Polar residues" evidence="1">
    <location>
        <begin position="576"/>
        <end position="588"/>
    </location>
</feature>
<dbReference type="EMBL" id="MN738944">
    <property type="protein sequence ID" value="QHT32532.1"/>
    <property type="molecule type" value="Genomic_DNA"/>
</dbReference>
<reference evidence="3" key="1">
    <citation type="journal article" date="2020" name="Nature">
        <title>Giant virus diversity and host interactions through global metagenomics.</title>
        <authorList>
            <person name="Schulz F."/>
            <person name="Roux S."/>
            <person name="Paez-Espino D."/>
            <person name="Jungbluth S."/>
            <person name="Walsh D.A."/>
            <person name="Denef V.J."/>
            <person name="McMahon K.D."/>
            <person name="Konstantinidis K.T."/>
            <person name="Eloe-Fadrosh E.A."/>
            <person name="Kyrpides N.C."/>
            <person name="Woyke T."/>
        </authorList>
    </citation>
    <scope>NUCLEOTIDE SEQUENCE</scope>
    <source>
        <strain evidence="3">GVMAG-M-3300009161-30</strain>
    </source>
</reference>
<dbReference type="InterPro" id="IPR011009">
    <property type="entry name" value="Kinase-like_dom_sf"/>
</dbReference>
<protein>
    <recommendedName>
        <fullName evidence="2">Protein kinase domain-containing protein</fullName>
    </recommendedName>
</protein>
<dbReference type="PROSITE" id="PS50011">
    <property type="entry name" value="PROTEIN_KINASE_DOM"/>
    <property type="match status" value="1"/>
</dbReference>
<sequence>MTRRIKPRRKTNKIVQLQGGMWNCNTGEELTAKKRSLSIKNKNKQVGGVRVKKNGTKKQRKHPKKHKGGYFAGEGAFGVLFNGPRLPCAAGNDGPEESIDDVQGEEEMTQVGKIYENELENSRLLDTSSKAAQEMDVVKRLTDGGFNIAEMSRYFILPIKMCQINRDALGRIPYNAPYNNPAWRFSRDGLRQSSQILNSTNQLPRNWNTMVVSKLGTSDIASIITNSDSNPIDDINLVDNLTKLRNVVIGVQKIQERGFIHGDLKAVNIIAIDGTFKIGDNSDLRSIANEKTDMLNMPEAFEYYVWPSIVVYSVFFIPKKPYNAASPYKNASEYSTNVPYSGSATTPSVPLHPLDTTKVVMKNPRDILENLYMNQNSFNDDSIRVRMYQYLVEPFNIISDIGFTPEQVEKTTKYSKTLVGQKLFNYDLLLHSNFSTYNSASKFKSALSTNDEGIRNYLRSFNLIMQSFTDMASQKMDLLKRVDIYSLGLVILKCVGEYIKYKTKYAEQVLNPDVIIQLYDLVYLCCNQEGFCPDINAIVEEYDRILTELRPASAPEPSPQPSPQPTPQPSPEPSPVLSQDNMQTENDQPPSPFS</sequence>
<name>A0A6C0EUU5_9ZZZZ</name>
<evidence type="ECO:0000259" key="2">
    <source>
        <dbReference type="PROSITE" id="PS50011"/>
    </source>
</evidence>
<dbReference type="InterPro" id="IPR000719">
    <property type="entry name" value="Prot_kinase_dom"/>
</dbReference>
<feature type="compositionally biased region" description="Pro residues" evidence="1">
    <location>
        <begin position="554"/>
        <end position="574"/>
    </location>
</feature>
<feature type="domain" description="Protein kinase" evidence="2">
    <location>
        <begin position="66"/>
        <end position="434"/>
    </location>
</feature>
<evidence type="ECO:0000256" key="1">
    <source>
        <dbReference type="SAM" id="MobiDB-lite"/>
    </source>
</evidence>
<accession>A0A6C0EUU5</accession>
<organism evidence="3">
    <name type="scientific">viral metagenome</name>
    <dbReference type="NCBI Taxonomy" id="1070528"/>
    <lineage>
        <taxon>unclassified sequences</taxon>
        <taxon>metagenomes</taxon>
        <taxon>organismal metagenomes</taxon>
    </lineage>
</organism>
<dbReference type="SUPFAM" id="SSF56112">
    <property type="entry name" value="Protein kinase-like (PK-like)"/>
    <property type="match status" value="1"/>
</dbReference>
<evidence type="ECO:0000313" key="3">
    <source>
        <dbReference type="EMBL" id="QHT32532.1"/>
    </source>
</evidence>
<dbReference type="GO" id="GO:0004672">
    <property type="term" value="F:protein kinase activity"/>
    <property type="evidence" value="ECO:0007669"/>
    <property type="project" value="InterPro"/>
</dbReference>
<proteinExistence type="predicted"/>